<dbReference type="InterPro" id="IPR000620">
    <property type="entry name" value="EamA_dom"/>
</dbReference>
<dbReference type="eggNOG" id="COG0697">
    <property type="taxonomic scope" value="Bacteria"/>
</dbReference>
<comment type="caution">
    <text evidence="8">The sequence shown here is derived from an EMBL/GenBank/DDBJ whole genome shotgun (WGS) entry which is preliminary data.</text>
</comment>
<dbReference type="AlphaFoldDB" id="A0A0A1YKW4"/>
<feature type="transmembrane region" description="Helical" evidence="6">
    <location>
        <begin position="212"/>
        <end position="234"/>
    </location>
</feature>
<feature type="transmembrane region" description="Helical" evidence="6">
    <location>
        <begin position="269"/>
        <end position="287"/>
    </location>
</feature>
<comment type="similarity">
    <text evidence="2">Belongs to the EamA transporter family.</text>
</comment>
<dbReference type="PANTHER" id="PTHR32322">
    <property type="entry name" value="INNER MEMBRANE TRANSPORTER"/>
    <property type="match status" value="1"/>
</dbReference>
<keyword evidence="3 6" id="KW-0812">Transmembrane</keyword>
<dbReference type="EMBL" id="AWSQ01000002">
    <property type="protein sequence ID" value="KFX69726.1"/>
    <property type="molecule type" value="Genomic_DNA"/>
</dbReference>
<dbReference type="InterPro" id="IPR037185">
    <property type="entry name" value="EmrE-like"/>
</dbReference>
<protein>
    <submittedName>
        <fullName evidence="8">Membrane protein</fullName>
    </submittedName>
</protein>
<evidence type="ECO:0000256" key="6">
    <source>
        <dbReference type="SAM" id="Phobius"/>
    </source>
</evidence>
<reference evidence="8 9" key="1">
    <citation type="journal article" date="2014" name="Genome Announc.">
        <title>Draft Genome Sequence of Petroleum Oil-Degrading Marine Bacterium Pseudomonas taeanensis Strain MS-3, Isolated from a Crude Oil-Contaminated Seashore.</title>
        <authorList>
            <person name="Lee S.Y."/>
            <person name="Kim S.H."/>
            <person name="Lee D.G."/>
            <person name="Shin S."/>
            <person name="Yun S.H."/>
            <person name="Choi C.W."/>
            <person name="Chung Y.H."/>
            <person name="Choi J.S."/>
            <person name="Kahng H.Y."/>
            <person name="Kim S.I."/>
        </authorList>
    </citation>
    <scope>NUCLEOTIDE SEQUENCE [LARGE SCALE GENOMIC DNA]</scope>
    <source>
        <strain evidence="8 9">MS-3</strain>
    </source>
</reference>
<dbReference type="Pfam" id="PF00892">
    <property type="entry name" value="EamA"/>
    <property type="match status" value="2"/>
</dbReference>
<feature type="domain" description="EamA" evidence="7">
    <location>
        <begin position="152"/>
        <end position="287"/>
    </location>
</feature>
<evidence type="ECO:0000313" key="8">
    <source>
        <dbReference type="EMBL" id="KFX69726.1"/>
    </source>
</evidence>
<dbReference type="Proteomes" id="UP000030063">
    <property type="component" value="Unassembled WGS sequence"/>
</dbReference>
<dbReference type="OrthoDB" id="9810556at2"/>
<dbReference type="InterPro" id="IPR050638">
    <property type="entry name" value="AA-Vitamin_Transporters"/>
</dbReference>
<name>A0A0A1YKW4_9PSED</name>
<feature type="transmembrane region" description="Helical" evidence="6">
    <location>
        <begin position="89"/>
        <end position="113"/>
    </location>
</feature>
<keyword evidence="4 6" id="KW-1133">Transmembrane helix</keyword>
<dbReference type="Gene3D" id="1.10.3730.20">
    <property type="match status" value="1"/>
</dbReference>
<evidence type="ECO:0000256" key="4">
    <source>
        <dbReference type="ARBA" id="ARBA00022989"/>
    </source>
</evidence>
<comment type="subcellular location">
    <subcellularLocation>
        <location evidence="1">Membrane</location>
        <topology evidence="1">Multi-pass membrane protein</topology>
    </subcellularLocation>
</comment>
<feature type="transmembrane region" description="Helical" evidence="6">
    <location>
        <begin position="241"/>
        <end position="263"/>
    </location>
</feature>
<evidence type="ECO:0000256" key="5">
    <source>
        <dbReference type="ARBA" id="ARBA00023136"/>
    </source>
</evidence>
<proteinExistence type="inferred from homology"/>
<feature type="transmembrane region" description="Helical" evidence="6">
    <location>
        <begin position="7"/>
        <end position="27"/>
    </location>
</feature>
<accession>A0A0A1YKW4</accession>
<keyword evidence="9" id="KW-1185">Reference proteome</keyword>
<dbReference type="SUPFAM" id="SSF103481">
    <property type="entry name" value="Multidrug resistance efflux transporter EmrE"/>
    <property type="match status" value="2"/>
</dbReference>
<sequence length="305" mass="32756">MKHTAYFAFGLLGLIWGTNFIFMKWAADLITPGQIVFLRVLFGFLPILLFAVLSRSLRWSHLRYAHHFLVMALLATAIYYYAFAKGTSLLLSSVAGMLSGAIPLFTFVCSLLFLRQEPLNGRTSLGVVFGFLGVLLIARPWEAAASGINLEGVLYMVMGSLSVGCSFVYAKRFLTGLTMSPLALCTYQIGFALVVIAAVTDLQGIERIAEDARAFAGVSLGLGLLGTGLAYILYYFIVQRLGALAASAVTYIPPVVALLIGYFLVHEPVSAVDLVAVVAIIGGVYILQTGKRQAPANSVPVVGVD</sequence>
<organism evidence="8 9">
    <name type="scientific">Pseudomonas taeanensis MS-3</name>
    <dbReference type="NCBI Taxonomy" id="1395571"/>
    <lineage>
        <taxon>Bacteria</taxon>
        <taxon>Pseudomonadati</taxon>
        <taxon>Pseudomonadota</taxon>
        <taxon>Gammaproteobacteria</taxon>
        <taxon>Pseudomonadales</taxon>
        <taxon>Pseudomonadaceae</taxon>
        <taxon>Pseudomonas</taxon>
    </lineage>
</organism>
<evidence type="ECO:0000313" key="9">
    <source>
        <dbReference type="Proteomes" id="UP000030063"/>
    </source>
</evidence>
<keyword evidence="5 6" id="KW-0472">Membrane</keyword>
<evidence type="ECO:0000256" key="2">
    <source>
        <dbReference type="ARBA" id="ARBA00007362"/>
    </source>
</evidence>
<feature type="transmembrane region" description="Helical" evidence="6">
    <location>
        <begin position="64"/>
        <end position="83"/>
    </location>
</feature>
<feature type="domain" description="EamA" evidence="7">
    <location>
        <begin position="6"/>
        <end position="138"/>
    </location>
</feature>
<dbReference type="RefSeq" id="WP_025164973.1">
    <property type="nucleotide sequence ID" value="NZ_AWSQ01000002.1"/>
</dbReference>
<feature type="transmembrane region" description="Helical" evidence="6">
    <location>
        <begin position="153"/>
        <end position="170"/>
    </location>
</feature>
<dbReference type="STRING" id="1395571.TMS3_0109415"/>
<gene>
    <name evidence="8" type="ORF">TMS3_0109415</name>
</gene>
<dbReference type="PANTHER" id="PTHR32322:SF2">
    <property type="entry name" value="EAMA DOMAIN-CONTAINING PROTEIN"/>
    <property type="match status" value="1"/>
</dbReference>
<feature type="transmembrane region" description="Helical" evidence="6">
    <location>
        <begin position="182"/>
        <end position="200"/>
    </location>
</feature>
<evidence type="ECO:0000256" key="1">
    <source>
        <dbReference type="ARBA" id="ARBA00004141"/>
    </source>
</evidence>
<dbReference type="GO" id="GO:0016020">
    <property type="term" value="C:membrane"/>
    <property type="evidence" value="ECO:0007669"/>
    <property type="project" value="UniProtKB-SubCell"/>
</dbReference>
<feature type="transmembrane region" description="Helical" evidence="6">
    <location>
        <begin position="33"/>
        <end position="52"/>
    </location>
</feature>
<evidence type="ECO:0000259" key="7">
    <source>
        <dbReference type="Pfam" id="PF00892"/>
    </source>
</evidence>
<evidence type="ECO:0000256" key="3">
    <source>
        <dbReference type="ARBA" id="ARBA00022692"/>
    </source>
</evidence>
<feature type="transmembrane region" description="Helical" evidence="6">
    <location>
        <begin position="125"/>
        <end position="141"/>
    </location>
</feature>